<evidence type="ECO:0000313" key="3">
    <source>
        <dbReference type="Proteomes" id="UP000249218"/>
    </source>
</evidence>
<dbReference type="Proteomes" id="UP000249218">
    <property type="component" value="Unassembled WGS sequence"/>
</dbReference>
<name>A0A2W1BM08_HELAM</name>
<keyword evidence="3" id="KW-1185">Reference proteome</keyword>
<accession>A0A2W1BM08</accession>
<keyword evidence="1" id="KW-0812">Transmembrane</keyword>
<feature type="transmembrane region" description="Helical" evidence="1">
    <location>
        <begin position="51"/>
        <end position="72"/>
    </location>
</feature>
<keyword evidence="1" id="KW-1133">Transmembrane helix</keyword>
<protein>
    <submittedName>
        <fullName evidence="2">Uncharacterized protein</fullName>
    </submittedName>
</protein>
<keyword evidence="1" id="KW-0472">Membrane</keyword>
<reference evidence="2 3" key="1">
    <citation type="journal article" date="2017" name="BMC Biol.">
        <title>Genomic innovations, transcriptional plasticity and gene loss underlying the evolution and divergence of two highly polyphagous and invasive Helicoverpa pest species.</title>
        <authorList>
            <person name="Pearce S.L."/>
            <person name="Clarke D.F."/>
            <person name="East P.D."/>
            <person name="Elfekih S."/>
            <person name="Gordon K.H."/>
            <person name="Jermiin L.S."/>
            <person name="McGaughran A."/>
            <person name="Oakeshott J.G."/>
            <person name="Papanikolaou A."/>
            <person name="Perera O.P."/>
            <person name="Rane R.V."/>
            <person name="Richards S."/>
            <person name="Tay W.T."/>
            <person name="Walsh T.K."/>
            <person name="Anderson A."/>
            <person name="Anderson C.J."/>
            <person name="Asgari S."/>
            <person name="Board P.G."/>
            <person name="Bretschneider A."/>
            <person name="Campbell P.M."/>
            <person name="Chertemps T."/>
            <person name="Christeller J.T."/>
            <person name="Coppin C.W."/>
            <person name="Downes S.J."/>
            <person name="Duan G."/>
            <person name="Farnsworth C.A."/>
            <person name="Good R.T."/>
            <person name="Han L.B."/>
            <person name="Han Y.C."/>
            <person name="Hatje K."/>
            <person name="Horne I."/>
            <person name="Huang Y.P."/>
            <person name="Hughes D.S."/>
            <person name="Jacquin-Joly E."/>
            <person name="James W."/>
            <person name="Jhangiani S."/>
            <person name="Kollmar M."/>
            <person name="Kuwar S.S."/>
            <person name="Li S."/>
            <person name="Liu N.Y."/>
            <person name="Maibeche M.T."/>
            <person name="Miller J.R."/>
            <person name="Montagne N."/>
            <person name="Perry T."/>
            <person name="Qu J."/>
            <person name="Song S.V."/>
            <person name="Sutton G.G."/>
            <person name="Vogel H."/>
            <person name="Walenz B.P."/>
            <person name="Xu W."/>
            <person name="Zhang H.J."/>
            <person name="Zou Z."/>
            <person name="Batterham P."/>
            <person name="Edwards O.R."/>
            <person name="Feyereisen R."/>
            <person name="Gibbs R.A."/>
            <person name="Heckel D.G."/>
            <person name="McGrath A."/>
            <person name="Robin C."/>
            <person name="Scherer S.E."/>
            <person name="Worley K.C."/>
            <person name="Wu Y.D."/>
        </authorList>
    </citation>
    <scope>NUCLEOTIDE SEQUENCE [LARGE SCALE GENOMIC DNA]</scope>
    <source>
        <strain evidence="2">Harm_GR_Male_#8</strain>
        <tissue evidence="2">Whole organism</tissue>
    </source>
</reference>
<dbReference type="AlphaFoldDB" id="A0A2W1BM08"/>
<sequence>MMIDVGDKLVFIQRNLKYTLVSKTKIPYFKTTNSFIGVLCINFIFLSPYDFRLIVIGITFFCGSPSLFIICWGPRCFSLP</sequence>
<dbReference type="EMBL" id="KZ150057">
    <property type="protein sequence ID" value="PZC74307.1"/>
    <property type="molecule type" value="Genomic_DNA"/>
</dbReference>
<feature type="transmembrane region" description="Helical" evidence="1">
    <location>
        <begin position="27"/>
        <end position="45"/>
    </location>
</feature>
<proteinExistence type="predicted"/>
<evidence type="ECO:0000313" key="2">
    <source>
        <dbReference type="EMBL" id="PZC74307.1"/>
    </source>
</evidence>
<evidence type="ECO:0000256" key="1">
    <source>
        <dbReference type="SAM" id="Phobius"/>
    </source>
</evidence>
<organism evidence="2 3">
    <name type="scientific">Helicoverpa armigera</name>
    <name type="common">Cotton bollworm</name>
    <name type="synonym">Heliothis armigera</name>
    <dbReference type="NCBI Taxonomy" id="29058"/>
    <lineage>
        <taxon>Eukaryota</taxon>
        <taxon>Metazoa</taxon>
        <taxon>Ecdysozoa</taxon>
        <taxon>Arthropoda</taxon>
        <taxon>Hexapoda</taxon>
        <taxon>Insecta</taxon>
        <taxon>Pterygota</taxon>
        <taxon>Neoptera</taxon>
        <taxon>Endopterygota</taxon>
        <taxon>Lepidoptera</taxon>
        <taxon>Glossata</taxon>
        <taxon>Ditrysia</taxon>
        <taxon>Noctuoidea</taxon>
        <taxon>Noctuidae</taxon>
        <taxon>Heliothinae</taxon>
        <taxon>Helicoverpa</taxon>
    </lineage>
</organism>
<gene>
    <name evidence="2" type="primary">HaOG207999</name>
    <name evidence="2" type="ORF">B5X24_HaOG207999</name>
</gene>